<evidence type="ECO:0000313" key="3">
    <source>
        <dbReference type="Proteomes" id="UP001596317"/>
    </source>
</evidence>
<accession>A0ABW1ZQ38</accession>
<sequence>MKFMELQNFERAAAALLELPDAAREWLSPIRDEEQLERALEAQEYLGQKIAGDLNHPLAPVYVGLIEKITAYEEVHYATEPTPPHVMLDFLMEQQGVRQHELAERLEVHQSNISRLINGRVAFTTDLIKQLSKIFNVSPAVFIG</sequence>
<reference evidence="3" key="1">
    <citation type="journal article" date="2019" name="Int. J. Syst. Evol. Microbiol.">
        <title>The Global Catalogue of Microorganisms (GCM) 10K type strain sequencing project: providing services to taxonomists for standard genome sequencing and annotation.</title>
        <authorList>
            <consortium name="The Broad Institute Genomics Platform"/>
            <consortium name="The Broad Institute Genome Sequencing Center for Infectious Disease"/>
            <person name="Wu L."/>
            <person name="Ma J."/>
        </authorList>
    </citation>
    <scope>NUCLEOTIDE SEQUENCE [LARGE SCALE GENOMIC DNA]</scope>
    <source>
        <strain evidence="3">CCUG 63830</strain>
    </source>
</reference>
<gene>
    <name evidence="2" type="ORF">ACFP90_23855</name>
</gene>
<evidence type="ECO:0000313" key="2">
    <source>
        <dbReference type="EMBL" id="MFC6663084.1"/>
    </source>
</evidence>
<dbReference type="InterPro" id="IPR010982">
    <property type="entry name" value="Lambda_DNA-bd_dom_sf"/>
</dbReference>
<dbReference type="SUPFAM" id="SSF47413">
    <property type="entry name" value="lambda repressor-like DNA-binding domains"/>
    <property type="match status" value="1"/>
</dbReference>
<dbReference type="SMART" id="SM00530">
    <property type="entry name" value="HTH_XRE"/>
    <property type="match status" value="1"/>
</dbReference>
<protein>
    <submittedName>
        <fullName evidence="2">Type II toxin-antitoxin system HigA family antitoxin</fullName>
    </submittedName>
</protein>
<proteinExistence type="predicted"/>
<dbReference type="EMBL" id="JBHSWB010000002">
    <property type="protein sequence ID" value="MFC6663084.1"/>
    <property type="molecule type" value="Genomic_DNA"/>
</dbReference>
<dbReference type="Pfam" id="PF01381">
    <property type="entry name" value="HTH_3"/>
    <property type="match status" value="1"/>
</dbReference>
<comment type="caution">
    <text evidence="2">The sequence shown here is derived from an EMBL/GenBank/DDBJ whole genome shotgun (WGS) entry which is preliminary data.</text>
</comment>
<organism evidence="2 3">
    <name type="scientific">Deinococcus multiflagellatus</name>
    <dbReference type="NCBI Taxonomy" id="1656887"/>
    <lineage>
        <taxon>Bacteria</taxon>
        <taxon>Thermotogati</taxon>
        <taxon>Deinococcota</taxon>
        <taxon>Deinococci</taxon>
        <taxon>Deinococcales</taxon>
        <taxon>Deinococcaceae</taxon>
        <taxon>Deinococcus</taxon>
    </lineage>
</organism>
<dbReference type="Gene3D" id="1.10.260.40">
    <property type="entry name" value="lambda repressor-like DNA-binding domains"/>
    <property type="match status" value="1"/>
</dbReference>
<name>A0ABW1ZQ38_9DEIO</name>
<dbReference type="RefSeq" id="WP_224611993.1">
    <property type="nucleotide sequence ID" value="NZ_JAIQXV010000022.1"/>
</dbReference>
<evidence type="ECO:0000259" key="1">
    <source>
        <dbReference type="PROSITE" id="PS50943"/>
    </source>
</evidence>
<dbReference type="Proteomes" id="UP001596317">
    <property type="component" value="Unassembled WGS sequence"/>
</dbReference>
<dbReference type="InterPro" id="IPR001387">
    <property type="entry name" value="Cro/C1-type_HTH"/>
</dbReference>
<keyword evidence="3" id="KW-1185">Reference proteome</keyword>
<feature type="domain" description="HTH cro/C1-type" evidence="1">
    <location>
        <begin position="88"/>
        <end position="142"/>
    </location>
</feature>
<dbReference type="PROSITE" id="PS50943">
    <property type="entry name" value="HTH_CROC1"/>
    <property type="match status" value="1"/>
</dbReference>
<dbReference type="CDD" id="cd00093">
    <property type="entry name" value="HTH_XRE"/>
    <property type="match status" value="1"/>
</dbReference>